<dbReference type="InterPro" id="IPR036116">
    <property type="entry name" value="FN3_sf"/>
</dbReference>
<feature type="region of interest" description="Disordered" evidence="1">
    <location>
        <begin position="132"/>
        <end position="188"/>
    </location>
</feature>
<accession>A0A5J5D2W0</accession>
<gene>
    <name evidence="3" type="ORF">FQN60_000872</name>
</gene>
<comment type="caution">
    <text evidence="3">The sequence shown here is derived from an EMBL/GenBank/DDBJ whole genome shotgun (WGS) entry which is preliminary data.</text>
</comment>
<dbReference type="InterPro" id="IPR020008">
    <property type="entry name" value="GlyGly_CTERM"/>
</dbReference>
<evidence type="ECO:0000313" key="4">
    <source>
        <dbReference type="Proteomes" id="UP000327493"/>
    </source>
</evidence>
<evidence type="ECO:0000313" key="3">
    <source>
        <dbReference type="EMBL" id="KAA8587036.1"/>
    </source>
</evidence>
<dbReference type="NCBIfam" id="TIGR03501">
    <property type="entry name" value="GlyGly_CTERM"/>
    <property type="match status" value="1"/>
</dbReference>
<proteinExistence type="predicted"/>
<evidence type="ECO:0000256" key="2">
    <source>
        <dbReference type="SAM" id="Phobius"/>
    </source>
</evidence>
<feature type="transmembrane region" description="Helical" evidence="2">
    <location>
        <begin position="312"/>
        <end position="332"/>
    </location>
</feature>
<feature type="compositionally biased region" description="Polar residues" evidence="1">
    <location>
        <begin position="175"/>
        <end position="188"/>
    </location>
</feature>
<keyword evidence="4" id="KW-1185">Reference proteome</keyword>
<organism evidence="3 4">
    <name type="scientific">Etheostoma spectabile</name>
    <name type="common">orangethroat darter</name>
    <dbReference type="NCBI Taxonomy" id="54343"/>
    <lineage>
        <taxon>Eukaryota</taxon>
        <taxon>Metazoa</taxon>
        <taxon>Chordata</taxon>
        <taxon>Craniata</taxon>
        <taxon>Vertebrata</taxon>
        <taxon>Euteleostomi</taxon>
        <taxon>Actinopterygii</taxon>
        <taxon>Neopterygii</taxon>
        <taxon>Teleostei</taxon>
        <taxon>Neoteleostei</taxon>
        <taxon>Acanthomorphata</taxon>
        <taxon>Eupercaria</taxon>
        <taxon>Perciformes</taxon>
        <taxon>Percoidei</taxon>
        <taxon>Percidae</taxon>
        <taxon>Etheostomatinae</taxon>
        <taxon>Etheostoma</taxon>
    </lineage>
</organism>
<keyword evidence="2" id="KW-0472">Membrane</keyword>
<keyword evidence="2" id="KW-0812">Transmembrane</keyword>
<name>A0A5J5D2W0_9PERO</name>
<dbReference type="AlphaFoldDB" id="A0A5J5D2W0"/>
<evidence type="ECO:0000256" key="1">
    <source>
        <dbReference type="SAM" id="MobiDB-lite"/>
    </source>
</evidence>
<keyword evidence="2" id="KW-1133">Transmembrane helix</keyword>
<reference evidence="3 4" key="1">
    <citation type="submission" date="2019-08" db="EMBL/GenBank/DDBJ databases">
        <title>A chromosome-level genome assembly, high-density linkage maps, and genome scans reveal the genomic architecture of hybrid incompatibilities underlying speciation via character displacement in darters (Percidae: Etheostominae).</title>
        <authorList>
            <person name="Moran R.L."/>
            <person name="Catchen J.M."/>
            <person name="Fuller R.C."/>
        </authorList>
    </citation>
    <scope>NUCLEOTIDE SEQUENCE [LARGE SCALE GENOMIC DNA]</scope>
    <source>
        <strain evidence="3">EspeVRDwgs_2016</strain>
        <tissue evidence="3">Muscle</tissue>
    </source>
</reference>
<dbReference type="Proteomes" id="UP000327493">
    <property type="component" value="Chromosome 13"/>
</dbReference>
<sequence length="353" mass="38447">MALSSDSPISAFFFFLHNCTDCTARPSHRNDVNKDALLRGVSALGVELKEVSSFSRAVSNLKYPGAIDLSDGYTNSETGGEDNSLSHINSLRRKCSMLELAKQITMAARRYLPFSLVIVCLVLIRGYSPLPTTSPVAGPKPTRSPTPHGVSTEDYMPTLNDYSHYEDTDEDTETHTAPSTETPHRGTSNKCKYNPCLESQTPCAELAASSGCLCPGFTLHNQLPEAPKLKSVSWNGSEVVLQWCAPYSYVTGYKVTVVGKDRQMFGKDRRSGGVGHMDSLAEVCVVAVNDVGNSEASCLMYHPRDGSLPLKAGLIGGALGFLLLLLLAVLLWRHKRQRKQEASISMHDTAETE</sequence>
<protein>
    <submittedName>
        <fullName evidence="3">Uncharacterized protein</fullName>
    </submittedName>
</protein>
<dbReference type="SUPFAM" id="SSF49265">
    <property type="entry name" value="Fibronectin type III"/>
    <property type="match status" value="1"/>
</dbReference>
<dbReference type="EMBL" id="VOFY01000013">
    <property type="protein sequence ID" value="KAA8587036.1"/>
    <property type="molecule type" value="Genomic_DNA"/>
</dbReference>